<dbReference type="InterPro" id="IPR024320">
    <property type="entry name" value="LPG_synthase_C"/>
</dbReference>
<gene>
    <name evidence="9" type="ORF">P2L57_20470</name>
</gene>
<dbReference type="InterPro" id="IPR031553">
    <property type="entry name" value="tRNA-synt_2_TM"/>
</dbReference>
<feature type="transmembrane region" description="Helical" evidence="6">
    <location>
        <begin position="284"/>
        <end position="310"/>
    </location>
</feature>
<comment type="subcellular location">
    <subcellularLocation>
        <location evidence="1">Cell membrane</location>
        <topology evidence="1">Multi-pass membrane protein</topology>
    </subcellularLocation>
</comment>
<feature type="transmembrane region" description="Helical" evidence="6">
    <location>
        <begin position="59"/>
        <end position="78"/>
    </location>
</feature>
<feature type="transmembrane region" description="Helical" evidence="6">
    <location>
        <begin position="322"/>
        <end position="345"/>
    </location>
</feature>
<name>A0ABT5Z2E7_9ACTN</name>
<keyword evidence="3 6" id="KW-0812">Transmembrane</keyword>
<feature type="domain" description="Phosphatidylglycerol lysyltransferase C-terminal" evidence="7">
    <location>
        <begin position="513"/>
        <end position="816"/>
    </location>
</feature>
<feature type="transmembrane region" description="Helical" evidence="6">
    <location>
        <begin position="21"/>
        <end position="39"/>
    </location>
</feature>
<keyword evidence="2" id="KW-1003">Cell membrane</keyword>
<feature type="transmembrane region" description="Helical" evidence="6">
    <location>
        <begin position="352"/>
        <end position="372"/>
    </location>
</feature>
<dbReference type="Pfam" id="PF09924">
    <property type="entry name" value="LPG_synthase_C"/>
    <property type="match status" value="1"/>
</dbReference>
<feature type="transmembrane region" description="Helical" evidence="6">
    <location>
        <begin position="384"/>
        <end position="404"/>
    </location>
</feature>
<evidence type="ECO:0000313" key="10">
    <source>
        <dbReference type="Proteomes" id="UP001220022"/>
    </source>
</evidence>
<dbReference type="Pfam" id="PF16995">
    <property type="entry name" value="tRNA-synt_2_TM"/>
    <property type="match status" value="1"/>
</dbReference>
<dbReference type="Proteomes" id="UP001220022">
    <property type="component" value="Unassembled WGS sequence"/>
</dbReference>
<evidence type="ECO:0000256" key="3">
    <source>
        <dbReference type="ARBA" id="ARBA00022692"/>
    </source>
</evidence>
<feature type="transmembrane region" description="Helical" evidence="6">
    <location>
        <begin position="157"/>
        <end position="174"/>
    </location>
</feature>
<evidence type="ECO:0000313" key="9">
    <source>
        <dbReference type="EMBL" id="MDF2258008.1"/>
    </source>
</evidence>
<dbReference type="EMBL" id="JARHTQ010000013">
    <property type="protein sequence ID" value="MDF2258008.1"/>
    <property type="molecule type" value="Genomic_DNA"/>
</dbReference>
<keyword evidence="4 6" id="KW-1133">Transmembrane helix</keyword>
<feature type="transmembrane region" description="Helical" evidence="6">
    <location>
        <begin position="90"/>
        <end position="112"/>
    </location>
</feature>
<feature type="transmembrane region" description="Helical" evidence="6">
    <location>
        <begin position="180"/>
        <end position="197"/>
    </location>
</feature>
<feature type="transmembrane region" description="Helical" evidence="6">
    <location>
        <begin position="124"/>
        <end position="145"/>
    </location>
</feature>
<keyword evidence="5 6" id="KW-0472">Membrane</keyword>
<organism evidence="9 10">
    <name type="scientific">Streptantibioticus ferralitis</name>
    <dbReference type="NCBI Taxonomy" id="236510"/>
    <lineage>
        <taxon>Bacteria</taxon>
        <taxon>Bacillati</taxon>
        <taxon>Actinomycetota</taxon>
        <taxon>Actinomycetes</taxon>
        <taxon>Kitasatosporales</taxon>
        <taxon>Streptomycetaceae</taxon>
        <taxon>Streptantibioticus</taxon>
    </lineage>
</organism>
<dbReference type="PANTHER" id="PTHR34697:SF2">
    <property type="entry name" value="PHOSPHATIDYLGLYCEROL LYSYLTRANSFERASE"/>
    <property type="match status" value="1"/>
</dbReference>
<dbReference type="PANTHER" id="PTHR34697">
    <property type="entry name" value="PHOSPHATIDYLGLYCEROL LYSYLTRANSFERASE"/>
    <property type="match status" value="1"/>
</dbReference>
<feature type="transmembrane region" description="Helical" evidence="6">
    <location>
        <begin position="477"/>
        <end position="495"/>
    </location>
</feature>
<evidence type="ECO:0000256" key="1">
    <source>
        <dbReference type="ARBA" id="ARBA00004651"/>
    </source>
</evidence>
<evidence type="ECO:0000256" key="2">
    <source>
        <dbReference type="ARBA" id="ARBA00022475"/>
    </source>
</evidence>
<accession>A0ABT5Z2E7</accession>
<protein>
    <submittedName>
        <fullName evidence="9">Phosphatidylglycerol lysyltransferase domain-containing protein</fullName>
    </submittedName>
</protein>
<evidence type="ECO:0000259" key="8">
    <source>
        <dbReference type="Pfam" id="PF16995"/>
    </source>
</evidence>
<comment type="caution">
    <text evidence="9">The sequence shown here is derived from an EMBL/GenBank/DDBJ whole genome shotgun (WGS) entry which is preliminary data.</text>
</comment>
<evidence type="ECO:0000259" key="7">
    <source>
        <dbReference type="Pfam" id="PF09924"/>
    </source>
</evidence>
<evidence type="ECO:0000256" key="5">
    <source>
        <dbReference type="ARBA" id="ARBA00023136"/>
    </source>
</evidence>
<feature type="transmembrane region" description="Helical" evidence="6">
    <location>
        <begin position="416"/>
        <end position="436"/>
    </location>
</feature>
<evidence type="ECO:0000256" key="6">
    <source>
        <dbReference type="SAM" id="Phobius"/>
    </source>
</evidence>
<feature type="domain" description="Lysyl-tRNA synthetase N-terminal transmembrane region" evidence="8">
    <location>
        <begin position="292"/>
        <end position="462"/>
    </location>
</feature>
<reference evidence="9 10" key="1">
    <citation type="submission" date="2023-03" db="EMBL/GenBank/DDBJ databases">
        <title>Draft genome sequence of type strain Streptomyces ferralitis JCM 14344.</title>
        <authorList>
            <person name="Klaysubun C."/>
            <person name="Duangmal K."/>
        </authorList>
    </citation>
    <scope>NUCLEOTIDE SEQUENCE [LARGE SCALE GENOMIC DNA]</scope>
    <source>
        <strain evidence="9 10">JCM 14344</strain>
    </source>
</reference>
<dbReference type="InterPro" id="IPR051211">
    <property type="entry name" value="PG_lysyltransferase"/>
</dbReference>
<keyword evidence="10" id="KW-1185">Reference proteome</keyword>
<sequence>MWQWLVHTYTSRIVQTGRQPLFLLLTGLVGSFVFIRFSVRMIRRGVRWWPGNIAPGGLHIHHVVFGQAMMLLGGVGAFTIRPDSTLARNVLAVFFGVGCGLVLDEFALVLHLEDVYWSEEGRKSVDAVILAVALIVMLLLGWVPFAGFRGPQAVSNLGSAAVLLVLVVFCMLKGKVWTGLFGVPFPPLALIGAIRLARPNSPWARWRYYSRPRRLARAERRDARLHRRLDTVRMRFYDLLAGAPHLERPQARAAEMVRKALPTRPSAAELGPSRPQRLLRPLSAPCLTAVVWYLRLAATFDVVAGLIAPFRNRVHRANSGDFFTPFLVTAGFTAAALAALLAVMLRRRKRAAWIVTIALSTGNAALYGVALWALPEVRAHPFNWASAGLTTAVPLALLIAEPVCRVRGERGNIARGLAYLVLGGVVAAGLGTVLVHQTDHPPTADWAACFRYAVLRIFTVSTLVNLPEISVPGWTDLLINIISVAFFLQVLRAFFRSPRGRARLLPEDELRLRTLLDEFGALDSLGYFALRHDKSAIWSPAHDAAVLYRVANGVALACGDPVGDPRGWPQAIDAWLETARTHAWVPAVTGASEAGTAAYERCGLKVLAFGDEAVVGVAGFTLDGDAIRPLRQAHEMIQAAGYTVVVRRHRDIPGPEMAHLVHLADAWRHGTSDRQFTMTLGRLGAPADGDCVLVECRDPNDRTCALLSLVPWGHTGLALDLMRRDRESSGELVPYMITELLLRAQAGAEPVAGLERVSLNFTLFHTAAEHGGPGTGLVFRLHRGIVRLLSRRRQLASVQRINSAFHPRWRPRFLLYERAMELPRIALGDAEGFLTTPRLPRVPPSGGPSNASG</sequence>
<proteinExistence type="predicted"/>
<evidence type="ECO:0000256" key="4">
    <source>
        <dbReference type="ARBA" id="ARBA00022989"/>
    </source>
</evidence>
<dbReference type="RefSeq" id="WP_275816600.1">
    <property type="nucleotide sequence ID" value="NZ_BAAANM010000007.1"/>
</dbReference>